<protein>
    <submittedName>
        <fullName evidence="2">Uncharacterized protein</fullName>
    </submittedName>
</protein>
<evidence type="ECO:0000313" key="3">
    <source>
        <dbReference type="Proteomes" id="UP000786811"/>
    </source>
</evidence>
<keyword evidence="3" id="KW-1185">Reference proteome</keyword>
<dbReference type="Proteomes" id="UP000786811">
    <property type="component" value="Unassembled WGS sequence"/>
</dbReference>
<accession>A0A8J2H9T0</accession>
<keyword evidence="1" id="KW-0732">Signal</keyword>
<comment type="caution">
    <text evidence="2">The sequence shown here is derived from an EMBL/GenBank/DDBJ whole genome shotgun (WGS) entry which is preliminary data.</text>
</comment>
<feature type="chain" id="PRO_5035179489" evidence="1">
    <location>
        <begin position="16"/>
        <end position="76"/>
    </location>
</feature>
<dbReference type="AlphaFoldDB" id="A0A8J2H9T0"/>
<proteinExistence type="predicted"/>
<name>A0A8J2H9T0_COTCN</name>
<feature type="signal peptide" evidence="1">
    <location>
        <begin position="1"/>
        <end position="15"/>
    </location>
</feature>
<gene>
    <name evidence="2" type="ORF">HICCMSTLAB_LOCUS5053</name>
</gene>
<dbReference type="EMBL" id="CAJNRD030001119">
    <property type="protein sequence ID" value="CAG5088985.1"/>
    <property type="molecule type" value="Genomic_DNA"/>
</dbReference>
<evidence type="ECO:0000313" key="2">
    <source>
        <dbReference type="EMBL" id="CAG5088985.1"/>
    </source>
</evidence>
<sequence>MASVLSCWLLLSCECNQIPPAASLQQHLGSPEEVVTDDDAGDEKLRAFHAHVGDTAYPVEVAQIGDSKSFAGELSM</sequence>
<evidence type="ECO:0000256" key="1">
    <source>
        <dbReference type="SAM" id="SignalP"/>
    </source>
</evidence>
<organism evidence="2 3">
    <name type="scientific">Cotesia congregata</name>
    <name type="common">Parasitoid wasp</name>
    <name type="synonym">Apanteles congregatus</name>
    <dbReference type="NCBI Taxonomy" id="51543"/>
    <lineage>
        <taxon>Eukaryota</taxon>
        <taxon>Metazoa</taxon>
        <taxon>Ecdysozoa</taxon>
        <taxon>Arthropoda</taxon>
        <taxon>Hexapoda</taxon>
        <taxon>Insecta</taxon>
        <taxon>Pterygota</taxon>
        <taxon>Neoptera</taxon>
        <taxon>Endopterygota</taxon>
        <taxon>Hymenoptera</taxon>
        <taxon>Apocrita</taxon>
        <taxon>Ichneumonoidea</taxon>
        <taxon>Braconidae</taxon>
        <taxon>Microgastrinae</taxon>
        <taxon>Cotesia</taxon>
    </lineage>
</organism>
<reference evidence="2" key="1">
    <citation type="submission" date="2021-04" db="EMBL/GenBank/DDBJ databases">
        <authorList>
            <person name="Chebbi M.A.C M."/>
        </authorList>
    </citation>
    <scope>NUCLEOTIDE SEQUENCE</scope>
</reference>